<sequence>MNHQGRNIYLCGQPEEFPSASTIASAPTFDFLQVPHAPLVQFQFNPLHGVTGHAQINFMDLQKWHLQCFWQQQMQEVENLADYKQHQLPLARIKRIMKMEGDAKMVSADTPIFFAKACELFISELAVRSWLHAEQCKRHTIRRTDVAGAICHSNVLNFLLEILHAEELQVYMRQPPFLRQQMMPQQQSYPNSNNFLYEPPPPLNIIFARFTL</sequence>
<evidence type="ECO:0000256" key="1">
    <source>
        <dbReference type="ARBA" id="ARBA00004123"/>
    </source>
</evidence>
<proteinExistence type="evidence at transcript level"/>
<dbReference type="GO" id="GO:0005634">
    <property type="term" value="C:nucleus"/>
    <property type="evidence" value="ECO:0007669"/>
    <property type="project" value="UniProtKB-SubCell"/>
</dbReference>
<dbReference type="SUPFAM" id="SSF47113">
    <property type="entry name" value="Histone-fold"/>
    <property type="match status" value="1"/>
</dbReference>
<reference evidence="10" key="1">
    <citation type="submission" date="2023-04" db="EMBL/GenBank/DDBJ databases">
        <authorList>
            <person name="Xing H.-T."/>
            <person name="Li H.-L."/>
        </authorList>
    </citation>
    <scope>NUCLEOTIDE SEQUENCE</scope>
    <source>
        <strain evidence="10">Maker00008683</strain>
    </source>
</reference>
<evidence type="ECO:0000259" key="9">
    <source>
        <dbReference type="Pfam" id="PF00125"/>
    </source>
</evidence>
<dbReference type="InterPro" id="IPR007125">
    <property type="entry name" value="H2A/H2B/H3"/>
</dbReference>
<keyword evidence="5" id="KW-0539">Nucleus</keyword>
<comment type="subcellular location">
    <subcellularLocation>
        <location evidence="1">Nucleus</location>
    </subcellularLocation>
</comment>
<evidence type="ECO:0000256" key="6">
    <source>
        <dbReference type="ARBA" id="ARBA00025911"/>
    </source>
</evidence>
<protein>
    <submittedName>
        <fullName evidence="10">NFY protein</fullName>
    </submittedName>
</protein>
<dbReference type="PANTHER" id="PTHR10252:SF124">
    <property type="entry name" value="NUCLEAR TRANSCRIPTION FACTOR Y SUBUNIT C-10"/>
    <property type="match status" value="1"/>
</dbReference>
<evidence type="ECO:0000256" key="2">
    <source>
        <dbReference type="ARBA" id="ARBA00023015"/>
    </source>
</evidence>
<dbReference type="AlphaFoldDB" id="A0AA50CB15"/>
<keyword evidence="4" id="KW-0804">Transcription</keyword>
<accession>A0AA50CB15</accession>
<evidence type="ECO:0000256" key="7">
    <source>
        <dbReference type="ARBA" id="ARBA00038129"/>
    </source>
</evidence>
<comment type="subunit">
    <text evidence="6">Heterotrimeric transcription factor composed of three components, NF-YA, NF-YB and NF-YC. NF-YB and NF-YC must interact and dimerize for NF-YA association and DNA binding.</text>
</comment>
<name>A0AA50CB15_ZINOF</name>
<dbReference type="Pfam" id="PF00125">
    <property type="entry name" value="Histone"/>
    <property type="match status" value="1"/>
</dbReference>
<dbReference type="CDD" id="cd22908">
    <property type="entry name" value="HFD_NFYC-like"/>
    <property type="match status" value="1"/>
</dbReference>
<dbReference type="GO" id="GO:0000976">
    <property type="term" value="F:transcription cis-regulatory region binding"/>
    <property type="evidence" value="ECO:0007669"/>
    <property type="project" value="TreeGrafter"/>
</dbReference>
<evidence type="ECO:0000256" key="3">
    <source>
        <dbReference type="ARBA" id="ARBA00023125"/>
    </source>
</evidence>
<keyword evidence="3" id="KW-0238">DNA-binding</keyword>
<feature type="domain" description="Core Histone H2A/H2B/H3" evidence="9">
    <location>
        <begin position="82"/>
        <end position="151"/>
    </location>
</feature>
<evidence type="ECO:0000256" key="8">
    <source>
        <dbReference type="ARBA" id="ARBA00059992"/>
    </source>
</evidence>
<dbReference type="FunFam" id="1.10.20.10:FF:000062">
    <property type="entry name" value="Nuclear transcription factor Y subunit C"/>
    <property type="match status" value="1"/>
</dbReference>
<evidence type="ECO:0000256" key="5">
    <source>
        <dbReference type="ARBA" id="ARBA00023242"/>
    </source>
</evidence>
<comment type="similarity">
    <text evidence="7">Belongs to the NFYC/HAP5 subunit family.</text>
</comment>
<evidence type="ECO:0000313" key="10">
    <source>
        <dbReference type="EMBL" id="WLQ69717.1"/>
    </source>
</evidence>
<dbReference type="GO" id="GO:0046982">
    <property type="term" value="F:protein heterodimerization activity"/>
    <property type="evidence" value="ECO:0007669"/>
    <property type="project" value="InterPro"/>
</dbReference>
<dbReference type="InterPro" id="IPR009072">
    <property type="entry name" value="Histone-fold"/>
</dbReference>
<dbReference type="PANTHER" id="PTHR10252">
    <property type="entry name" value="HISTONE-LIKE TRANSCRIPTION FACTOR CCAAT-RELATED"/>
    <property type="match status" value="1"/>
</dbReference>
<dbReference type="Gene3D" id="1.10.20.10">
    <property type="entry name" value="Histone, subunit A"/>
    <property type="match status" value="1"/>
</dbReference>
<comment type="function">
    <text evidence="8">Stimulates the transcription of various genes by recognizing and binding to a CCAAT motif in promoters.</text>
</comment>
<organism evidence="10">
    <name type="scientific">Zingiber officinale</name>
    <name type="common">Ginger</name>
    <name type="synonym">Amomum zingiber</name>
    <dbReference type="NCBI Taxonomy" id="94328"/>
    <lineage>
        <taxon>Eukaryota</taxon>
        <taxon>Viridiplantae</taxon>
        <taxon>Streptophyta</taxon>
        <taxon>Embryophyta</taxon>
        <taxon>Tracheophyta</taxon>
        <taxon>Spermatophyta</taxon>
        <taxon>Magnoliopsida</taxon>
        <taxon>Liliopsida</taxon>
        <taxon>Zingiberales</taxon>
        <taxon>Zingiberaceae</taxon>
        <taxon>Zingiber</taxon>
    </lineage>
</organism>
<keyword evidence="2" id="KW-0805">Transcription regulation</keyword>
<evidence type="ECO:0000256" key="4">
    <source>
        <dbReference type="ARBA" id="ARBA00023163"/>
    </source>
</evidence>
<dbReference type="GO" id="GO:0006355">
    <property type="term" value="P:regulation of DNA-templated transcription"/>
    <property type="evidence" value="ECO:0007669"/>
    <property type="project" value="TreeGrafter"/>
</dbReference>
<dbReference type="InterPro" id="IPR050568">
    <property type="entry name" value="Transcr_DNA_Rep_Reg"/>
</dbReference>
<dbReference type="EMBL" id="OQ909809">
    <property type="protein sequence ID" value="WLQ69717.1"/>
    <property type="molecule type" value="mRNA"/>
</dbReference>